<evidence type="ECO:0000313" key="4">
    <source>
        <dbReference type="EMBL" id="OWM87323.1"/>
    </source>
</evidence>
<evidence type="ECO:0000313" key="5">
    <source>
        <dbReference type="EMBL" id="PKI38876.1"/>
    </source>
</evidence>
<evidence type="ECO:0000259" key="3">
    <source>
        <dbReference type="Pfam" id="PF22910"/>
    </source>
</evidence>
<feature type="compositionally biased region" description="Acidic residues" evidence="1">
    <location>
        <begin position="156"/>
        <end position="170"/>
    </location>
</feature>
<organism evidence="4 6">
    <name type="scientific">Punica granatum</name>
    <name type="common">Pomegranate</name>
    <dbReference type="NCBI Taxonomy" id="22663"/>
    <lineage>
        <taxon>Eukaryota</taxon>
        <taxon>Viridiplantae</taxon>
        <taxon>Streptophyta</taxon>
        <taxon>Embryophyta</taxon>
        <taxon>Tracheophyta</taxon>
        <taxon>Spermatophyta</taxon>
        <taxon>Magnoliopsida</taxon>
        <taxon>eudicotyledons</taxon>
        <taxon>Gunneridae</taxon>
        <taxon>Pentapetalae</taxon>
        <taxon>rosids</taxon>
        <taxon>malvids</taxon>
        <taxon>Myrtales</taxon>
        <taxon>Lythraceae</taxon>
        <taxon>Punica</taxon>
    </lineage>
</organism>
<keyword evidence="7" id="KW-1185">Reference proteome</keyword>
<dbReference type="PANTHER" id="PTHR31105">
    <property type="entry name" value="EXTRA-LARGE G-PROTEIN-LIKE"/>
    <property type="match status" value="1"/>
</dbReference>
<feature type="region of interest" description="Disordered" evidence="1">
    <location>
        <begin position="611"/>
        <end position="630"/>
    </location>
</feature>
<dbReference type="InterPro" id="IPR055126">
    <property type="entry name" value="EDR4-like_N"/>
</dbReference>
<feature type="region of interest" description="Disordered" evidence="1">
    <location>
        <begin position="93"/>
        <end position="178"/>
    </location>
</feature>
<feature type="compositionally biased region" description="Polar residues" evidence="1">
    <location>
        <begin position="619"/>
        <end position="630"/>
    </location>
</feature>
<protein>
    <submittedName>
        <fullName evidence="4">Uncharacterized protein</fullName>
    </submittedName>
</protein>
<evidence type="ECO:0000259" key="2">
    <source>
        <dbReference type="Pfam" id="PF11331"/>
    </source>
</evidence>
<dbReference type="InterPro" id="IPR040244">
    <property type="entry name" value="EDR4-like"/>
</dbReference>
<dbReference type="InterPro" id="IPR021480">
    <property type="entry name" value="Zinc_ribbon_12"/>
</dbReference>
<reference evidence="6" key="1">
    <citation type="journal article" date="2017" name="Plant J.">
        <title>The pomegranate (Punica granatum L.) genome and the genomics of punicalagin biosynthesis.</title>
        <authorList>
            <person name="Qin G."/>
            <person name="Xu C."/>
            <person name="Ming R."/>
            <person name="Tang H."/>
            <person name="Guyot R."/>
            <person name="Kramer E.M."/>
            <person name="Hu Y."/>
            <person name="Yi X."/>
            <person name="Qi Y."/>
            <person name="Xu X."/>
            <person name="Gao Z."/>
            <person name="Pan H."/>
            <person name="Jian J."/>
            <person name="Tian Y."/>
            <person name="Yue Z."/>
            <person name="Xu Y."/>
        </authorList>
    </citation>
    <scope>NUCLEOTIDE SEQUENCE [LARGE SCALE GENOMIC DNA]</scope>
    <source>
        <strain evidence="6">cv. Dabenzi</strain>
    </source>
</reference>
<reference evidence="4" key="2">
    <citation type="submission" date="2017-06" db="EMBL/GenBank/DDBJ databases">
        <title>The pomegranate genome and the genomics of punicalagin biosynthesis.</title>
        <authorList>
            <person name="Xu C."/>
        </authorList>
    </citation>
    <scope>NUCLEOTIDE SEQUENCE [LARGE SCALE GENOMIC DNA]</scope>
    <source>
        <tissue evidence="4">Fresh leaf</tissue>
    </source>
</reference>
<feature type="compositionally biased region" description="Polar residues" evidence="1">
    <location>
        <begin position="96"/>
        <end position="110"/>
    </location>
</feature>
<reference evidence="5 7" key="3">
    <citation type="submission" date="2017-11" db="EMBL/GenBank/DDBJ databases">
        <title>De-novo sequencing of pomegranate (Punica granatum L.) genome.</title>
        <authorList>
            <person name="Akparov Z."/>
            <person name="Amiraslanov A."/>
            <person name="Hajiyeva S."/>
            <person name="Abbasov M."/>
            <person name="Kaur K."/>
            <person name="Hamwieh A."/>
            <person name="Solovyev V."/>
            <person name="Salamov A."/>
            <person name="Braich B."/>
            <person name="Kosarev P."/>
            <person name="Mahmoud A."/>
            <person name="Hajiyev E."/>
            <person name="Babayeva S."/>
            <person name="Izzatullayeva V."/>
            <person name="Mammadov A."/>
            <person name="Mammadov A."/>
            <person name="Sharifova S."/>
            <person name="Ojaghi J."/>
            <person name="Eynullazada K."/>
            <person name="Bayramov B."/>
            <person name="Abdulazimova A."/>
            <person name="Shahmuradov I."/>
        </authorList>
    </citation>
    <scope>NUCLEOTIDE SEQUENCE [LARGE SCALE GENOMIC DNA]</scope>
    <source>
        <strain evidence="5">AG2017</strain>
        <strain evidence="7">cv. AG2017</strain>
        <tissue evidence="5">Leaf</tissue>
    </source>
</reference>
<dbReference type="PANTHER" id="PTHR31105:SF38">
    <property type="entry name" value="PROTEIN ENHANCED DISEASE RESISTANCE 4"/>
    <property type="match status" value="1"/>
</dbReference>
<name>A0A218XQT0_PUNGR</name>
<evidence type="ECO:0000256" key="1">
    <source>
        <dbReference type="SAM" id="MobiDB-lite"/>
    </source>
</evidence>
<dbReference type="Proteomes" id="UP000197138">
    <property type="component" value="Unassembled WGS sequence"/>
</dbReference>
<evidence type="ECO:0000313" key="7">
    <source>
        <dbReference type="Proteomes" id="UP000233551"/>
    </source>
</evidence>
<dbReference type="EMBL" id="PGOL01003975">
    <property type="protein sequence ID" value="PKI38876.1"/>
    <property type="molecule type" value="Genomic_DNA"/>
</dbReference>
<feature type="domain" description="Enhanced disease resistance 4-like N-terminal" evidence="3">
    <location>
        <begin position="4"/>
        <end position="37"/>
    </location>
</feature>
<dbReference type="Proteomes" id="UP000233551">
    <property type="component" value="Unassembled WGS sequence"/>
</dbReference>
<dbReference type="EMBL" id="MTKT01000813">
    <property type="protein sequence ID" value="OWM87323.1"/>
    <property type="molecule type" value="Genomic_DNA"/>
</dbReference>
<sequence>MNPKVRLVKCPKCRSVLPESANVPVYKCGGCDTILRAKHYKNDARNAGSDLHKATDAPKDELDKALEENTELGDLDIVIPSSTEHSLDLGNEMEQGISSNCNGDQDSGTDGESRDCDVDRRESSDELDSSHERVEKANQDEQKIEVTSPAIRAESGEETNDDGFNEEQEESQMSVPHKRMVSQETFASTEYGDPCSEFSGTVVGDSCRSPTTIRGWHHAYDGSVSSLDAPADHFHGWDRSSGKQHSRKDEENFGLLRERLRKNKYVSNEMFESSRSRFHDRDGMAYGRSNELPPRVPVYKREPSFLYEDEGTSYQTGNIYFPHSSSYHSSRSPEELAEDEKIRLLRIVYELEDQLKKSCNLDQLDGRKSRAAYYSHELPEAEGLPGLNFPRRNPWAQNFRSARVPFSAETARTTHHLGYSHLGHLPRARQLSEPLLPPPFRNMSIHGPGRRNLYSPYSSWPSSPQPYMGSEFSVGSNDPSYEFQKLRKYYREREENLLKRHLRPIGKAAPFVTCYHCSKILQLPEDSLIFRKRYHRVRCGACSMVLKFSLENGNCVLPYELEAHGPPPSEAEDYDNSVDMAKLYSACDVGAQDMGSSPLHRLMGYSSVSQVFKGPGPSANGTTSPTRKSP</sequence>
<feature type="compositionally biased region" description="Basic and acidic residues" evidence="1">
    <location>
        <begin position="111"/>
        <end position="144"/>
    </location>
</feature>
<evidence type="ECO:0000313" key="6">
    <source>
        <dbReference type="Proteomes" id="UP000197138"/>
    </source>
</evidence>
<dbReference type="Pfam" id="PF11331">
    <property type="entry name" value="Zn_ribbon_12"/>
    <property type="match status" value="1"/>
</dbReference>
<dbReference type="AlphaFoldDB" id="A0A218XQT0"/>
<gene>
    <name evidence="4" type="ORF">CDL15_Pgr022430</name>
    <name evidence="5" type="ORF">CRG98_040733</name>
</gene>
<feature type="domain" description="Probable zinc-ribbon" evidence="2">
    <location>
        <begin position="508"/>
        <end position="550"/>
    </location>
</feature>
<dbReference type="GO" id="GO:1900150">
    <property type="term" value="P:regulation of defense response to fungus"/>
    <property type="evidence" value="ECO:0007669"/>
    <property type="project" value="InterPro"/>
</dbReference>
<dbReference type="GeneID" id="116188562"/>
<comment type="caution">
    <text evidence="4">The sequence shown here is derived from an EMBL/GenBank/DDBJ whole genome shotgun (WGS) entry which is preliminary data.</text>
</comment>
<accession>A0A218XQT0</accession>
<proteinExistence type="predicted"/>
<dbReference type="Pfam" id="PF22910">
    <property type="entry name" value="EDR4-like_1st"/>
    <property type="match status" value="1"/>
</dbReference>
<dbReference type="OrthoDB" id="1930285at2759"/>
<dbReference type="STRING" id="22663.A0A218XQT0"/>